<protein>
    <submittedName>
        <fullName evidence="2">Uncharacterized protein</fullName>
    </submittedName>
</protein>
<sequence>MMIGSSFMPGRFVATPRADQGARKHTSKKEHVAAKEEKLKGTGPKVSTSAEEVKKKSAKKME</sequence>
<proteinExistence type="predicted"/>
<comment type="caution">
    <text evidence="2">The sequence shown here is derived from an EMBL/GenBank/DDBJ whole genome shotgun (WGS) entry which is preliminary data.</text>
</comment>
<reference evidence="2" key="1">
    <citation type="submission" date="2017-01" db="EMBL/GenBank/DDBJ databases">
        <title>Draft genome sequence of uncultured bacilliform virus purified from snow crab.</title>
        <authorList>
            <person name="Takano T."/>
        </authorList>
    </citation>
    <scope>NUCLEOTIDE SEQUENCE</scope>
    <source>
        <strain evidence="2">Isolate_1</strain>
    </source>
</reference>
<dbReference type="EMBL" id="BDLS01000002">
    <property type="protein sequence ID" value="GAV93203.1"/>
    <property type="molecule type" value="Genomic_DNA"/>
</dbReference>
<accession>A0A1Q3DLJ8</accession>
<organism evidence="2">
    <name type="scientific">Chionoecetes opilio bacilliform virus</name>
    <dbReference type="NCBI Taxonomy" id="1825681"/>
    <lineage>
        <taxon>Viruses</taxon>
        <taxon>Viruses incertae sedis</taxon>
        <taxon>Naldaviricetes</taxon>
        <taxon>Nimaviridae</taxon>
    </lineage>
</organism>
<feature type="region of interest" description="Disordered" evidence="1">
    <location>
        <begin position="1"/>
        <end position="62"/>
    </location>
</feature>
<gene>
    <name evidence="2" type="ORF">SCV_083</name>
</gene>
<feature type="compositionally biased region" description="Basic and acidic residues" evidence="1">
    <location>
        <begin position="51"/>
        <end position="62"/>
    </location>
</feature>
<name>A0A1Q3DLJ8_9VIRU</name>
<evidence type="ECO:0000313" key="2">
    <source>
        <dbReference type="EMBL" id="GAV93203.1"/>
    </source>
</evidence>
<feature type="compositionally biased region" description="Basic and acidic residues" evidence="1">
    <location>
        <begin position="29"/>
        <end position="40"/>
    </location>
</feature>
<evidence type="ECO:0000256" key="1">
    <source>
        <dbReference type="SAM" id="MobiDB-lite"/>
    </source>
</evidence>